<feature type="transmembrane region" description="Helical" evidence="1">
    <location>
        <begin position="12"/>
        <end position="29"/>
    </location>
</feature>
<feature type="non-terminal residue" evidence="2">
    <location>
        <position position="1"/>
    </location>
</feature>
<dbReference type="AlphaFoldDB" id="A0A8J2NW08"/>
<dbReference type="EMBL" id="CAJVCH010070753">
    <property type="protein sequence ID" value="CAG7720452.1"/>
    <property type="molecule type" value="Genomic_DNA"/>
</dbReference>
<keyword evidence="1" id="KW-0812">Transmembrane</keyword>
<name>A0A8J2NW08_9HEXA</name>
<gene>
    <name evidence="2" type="ORF">AFUS01_LOCUS9728</name>
</gene>
<proteinExistence type="predicted"/>
<keyword evidence="3" id="KW-1185">Reference proteome</keyword>
<evidence type="ECO:0000313" key="3">
    <source>
        <dbReference type="Proteomes" id="UP000708208"/>
    </source>
</evidence>
<accession>A0A8J2NW08</accession>
<keyword evidence="1" id="KW-1133">Transmembrane helix</keyword>
<keyword evidence="1" id="KW-0472">Membrane</keyword>
<dbReference type="Proteomes" id="UP000708208">
    <property type="component" value="Unassembled WGS sequence"/>
</dbReference>
<evidence type="ECO:0000256" key="1">
    <source>
        <dbReference type="SAM" id="Phobius"/>
    </source>
</evidence>
<sequence>TTWNTVKDVGLGAGLIALVLLIIAAWRNFRGKKTGAVKRRKLNTRVTFVKEQDGDKTTPKERVNYLLGGI</sequence>
<organism evidence="2 3">
    <name type="scientific">Allacma fusca</name>
    <dbReference type="NCBI Taxonomy" id="39272"/>
    <lineage>
        <taxon>Eukaryota</taxon>
        <taxon>Metazoa</taxon>
        <taxon>Ecdysozoa</taxon>
        <taxon>Arthropoda</taxon>
        <taxon>Hexapoda</taxon>
        <taxon>Collembola</taxon>
        <taxon>Symphypleona</taxon>
        <taxon>Sminthuridae</taxon>
        <taxon>Allacma</taxon>
    </lineage>
</organism>
<protein>
    <submittedName>
        <fullName evidence="2">Uncharacterized protein</fullName>
    </submittedName>
</protein>
<reference evidence="2" key="1">
    <citation type="submission" date="2021-06" db="EMBL/GenBank/DDBJ databases">
        <authorList>
            <person name="Hodson N. C."/>
            <person name="Mongue J. A."/>
            <person name="Jaron S. K."/>
        </authorList>
    </citation>
    <scope>NUCLEOTIDE SEQUENCE</scope>
</reference>
<comment type="caution">
    <text evidence="2">The sequence shown here is derived from an EMBL/GenBank/DDBJ whole genome shotgun (WGS) entry which is preliminary data.</text>
</comment>
<evidence type="ECO:0000313" key="2">
    <source>
        <dbReference type="EMBL" id="CAG7720452.1"/>
    </source>
</evidence>